<feature type="domain" description="DDE Tnp4" evidence="3">
    <location>
        <begin position="334"/>
        <end position="491"/>
    </location>
</feature>
<evidence type="ECO:0000256" key="1">
    <source>
        <dbReference type="ARBA" id="ARBA00001968"/>
    </source>
</evidence>
<gene>
    <name evidence="4" type="ORF">g.25752</name>
</gene>
<organism evidence="4">
    <name type="scientific">Homalodisca liturata</name>
    <dbReference type="NCBI Taxonomy" id="320908"/>
    <lineage>
        <taxon>Eukaryota</taxon>
        <taxon>Metazoa</taxon>
        <taxon>Ecdysozoa</taxon>
        <taxon>Arthropoda</taxon>
        <taxon>Hexapoda</taxon>
        <taxon>Insecta</taxon>
        <taxon>Pterygota</taxon>
        <taxon>Neoptera</taxon>
        <taxon>Paraneoptera</taxon>
        <taxon>Hemiptera</taxon>
        <taxon>Auchenorrhyncha</taxon>
        <taxon>Membracoidea</taxon>
        <taxon>Cicadellidae</taxon>
        <taxon>Cicadellinae</taxon>
        <taxon>Proconiini</taxon>
        <taxon>Homalodisca</taxon>
    </lineage>
</organism>
<dbReference type="GO" id="GO:0046872">
    <property type="term" value="F:metal ion binding"/>
    <property type="evidence" value="ECO:0007669"/>
    <property type="project" value="UniProtKB-KW"/>
</dbReference>
<dbReference type="EMBL" id="GECU01017443">
    <property type="protein sequence ID" value="JAS90263.1"/>
    <property type="molecule type" value="Transcribed_RNA"/>
</dbReference>
<dbReference type="AlphaFoldDB" id="A0A1B6ITP7"/>
<name>A0A1B6ITP7_9HEMI</name>
<evidence type="ECO:0000313" key="4">
    <source>
        <dbReference type="EMBL" id="JAS90263.1"/>
    </source>
</evidence>
<dbReference type="Pfam" id="PF13359">
    <property type="entry name" value="DDE_Tnp_4"/>
    <property type="match status" value="1"/>
</dbReference>
<comment type="cofactor">
    <cofactor evidence="1">
        <name>a divalent metal cation</name>
        <dbReference type="ChEBI" id="CHEBI:60240"/>
    </cofactor>
</comment>
<proteinExistence type="predicted"/>
<evidence type="ECO:0000259" key="3">
    <source>
        <dbReference type="Pfam" id="PF13359"/>
    </source>
</evidence>
<sequence>MDEQSYSRTLSYVVCELTMPVKRHVYNFAVNNQGSLNHHLLTAAVKAIGQWKHTNSKSRKISLNRPLNNGVSSRKIKSIAVKNKDSDQVQQISEECVLEETIVEEEPSFENMVLKKDLNSSSKMDTPEKIEISCESDDHIVKTVDISSKTHFVYQDSNNSTCGIIEGNMTNEEGIPSDESDFAGAGINFNTDCEVIHYDNNSDSCDDMSNFYSDPLLLCSDEGFKTMFRITRSSYQNLLELLSKEEMEPIENVPLYKKLLIVLWLMGNSGSYSSAAKMFDLAEEDVANCFFDVCATLYNKCDSIIRWPTPEESNEIATRIENTFGFPEVVGVLGCSYFSISIPKEAMSRREHFNAKTRTYCISLQIVCDDKLLIRDVFPGLPGSKPMAQVLRDSPLCEQLVSKVEPRLVESHRHILARKEYPQLTSMLTPYISKQGCSLSTEEEEFNRLHEGVCVLVDKTLQMLRDRFLILKLLDPEIATMVLVSACVLHNICIENGDMF</sequence>
<accession>A0A1B6ITP7</accession>
<dbReference type="InterPro" id="IPR027806">
    <property type="entry name" value="HARBI1_dom"/>
</dbReference>
<keyword evidence="2" id="KW-0479">Metal-binding</keyword>
<evidence type="ECO:0000256" key="2">
    <source>
        <dbReference type="ARBA" id="ARBA00022723"/>
    </source>
</evidence>
<protein>
    <recommendedName>
        <fullName evidence="3">DDE Tnp4 domain-containing protein</fullName>
    </recommendedName>
</protein>
<reference evidence="4" key="1">
    <citation type="submission" date="2015-11" db="EMBL/GenBank/DDBJ databases">
        <title>De novo transcriptome assembly of four potential Pierce s Disease insect vectors from Arizona vineyards.</title>
        <authorList>
            <person name="Tassone E.E."/>
        </authorList>
    </citation>
    <scope>NUCLEOTIDE SEQUENCE</scope>
</reference>